<dbReference type="Pfam" id="PF20469">
    <property type="entry name" value="OLD-like_TOPRIM"/>
    <property type="match status" value="1"/>
</dbReference>
<evidence type="ECO:0000259" key="2">
    <source>
        <dbReference type="Pfam" id="PF20469"/>
    </source>
</evidence>
<protein>
    <submittedName>
        <fullName evidence="3">AAA family ATPase</fullName>
    </submittedName>
</protein>
<dbReference type="Pfam" id="PF13175">
    <property type="entry name" value="AAA_15"/>
    <property type="match status" value="1"/>
</dbReference>
<dbReference type="EMBL" id="JBEOZM010000040">
    <property type="protein sequence ID" value="MER6274002.1"/>
    <property type="molecule type" value="Genomic_DNA"/>
</dbReference>
<dbReference type="PANTHER" id="PTHR43581">
    <property type="entry name" value="ATP/GTP PHOSPHATASE"/>
    <property type="match status" value="1"/>
</dbReference>
<dbReference type="RefSeq" id="WP_351962235.1">
    <property type="nucleotide sequence ID" value="NZ_JBEOZM010000040.1"/>
</dbReference>
<comment type="caution">
    <text evidence="3">The sequence shown here is derived from an EMBL/GenBank/DDBJ whole genome shotgun (WGS) entry which is preliminary data.</text>
</comment>
<gene>
    <name evidence="3" type="ORF">ABT211_43145</name>
</gene>
<dbReference type="Proteomes" id="UP001490365">
    <property type="component" value="Unassembled WGS sequence"/>
</dbReference>
<feature type="domain" description="Endonuclease GajA/Old nuclease/RecF-like AAA" evidence="1">
    <location>
        <begin position="332"/>
        <end position="439"/>
    </location>
</feature>
<dbReference type="SUPFAM" id="SSF52540">
    <property type="entry name" value="P-loop containing nucleoside triphosphate hydrolases"/>
    <property type="match status" value="1"/>
</dbReference>
<dbReference type="InterPro" id="IPR034139">
    <property type="entry name" value="TOPRIM_OLD"/>
</dbReference>
<dbReference type="PANTHER" id="PTHR43581:SF3">
    <property type="entry name" value="AAA+ ATPASE DOMAIN-CONTAINING PROTEIN"/>
    <property type="match status" value="1"/>
</dbReference>
<dbReference type="InterPro" id="IPR041685">
    <property type="entry name" value="AAA_GajA/Old/RecF-like"/>
</dbReference>
<evidence type="ECO:0000259" key="1">
    <source>
        <dbReference type="Pfam" id="PF13175"/>
    </source>
</evidence>
<organism evidence="3 4">
    <name type="scientific">Streptomyces sp. 900105755</name>
    <dbReference type="NCBI Taxonomy" id="3154389"/>
    <lineage>
        <taxon>Bacteria</taxon>
        <taxon>Bacillati</taxon>
        <taxon>Actinomycetota</taxon>
        <taxon>Actinomycetes</taxon>
        <taxon>Kitasatosporales</taxon>
        <taxon>Streptomycetaceae</taxon>
        <taxon>Streptomyces</taxon>
    </lineage>
</organism>
<evidence type="ECO:0000313" key="3">
    <source>
        <dbReference type="EMBL" id="MER6274002.1"/>
    </source>
</evidence>
<dbReference type="InterPro" id="IPR027417">
    <property type="entry name" value="P-loop_NTPase"/>
</dbReference>
<evidence type="ECO:0000313" key="4">
    <source>
        <dbReference type="Proteomes" id="UP001490365"/>
    </source>
</evidence>
<reference evidence="3 4" key="1">
    <citation type="submission" date="2024-06" db="EMBL/GenBank/DDBJ databases">
        <title>The Natural Products Discovery Center: Release of the First 8490 Sequenced Strains for Exploring Actinobacteria Biosynthetic Diversity.</title>
        <authorList>
            <person name="Kalkreuter E."/>
            <person name="Kautsar S.A."/>
            <person name="Yang D."/>
            <person name="Bader C.D."/>
            <person name="Teijaro C.N."/>
            <person name="Fluegel L."/>
            <person name="Davis C.M."/>
            <person name="Simpson J.R."/>
            <person name="Lauterbach L."/>
            <person name="Steele A.D."/>
            <person name="Gui C."/>
            <person name="Meng S."/>
            <person name="Li G."/>
            <person name="Viehrig K."/>
            <person name="Ye F."/>
            <person name="Su P."/>
            <person name="Kiefer A.F."/>
            <person name="Nichols A."/>
            <person name="Cepeda A.J."/>
            <person name="Yan W."/>
            <person name="Fan B."/>
            <person name="Jiang Y."/>
            <person name="Adhikari A."/>
            <person name="Zheng C.-J."/>
            <person name="Schuster L."/>
            <person name="Cowan T.M."/>
            <person name="Smanski M.J."/>
            <person name="Chevrette M.G."/>
            <person name="De Carvalho L.P.S."/>
            <person name="Shen B."/>
        </authorList>
    </citation>
    <scope>NUCLEOTIDE SEQUENCE [LARGE SCALE GENOMIC DNA]</scope>
    <source>
        <strain evidence="3 4">NPDC001694</strain>
    </source>
</reference>
<accession>A0ABV1TWK3</accession>
<sequence length="678" mass="76376">MRLSAAQVTNYRSVIDSTEFEVERDKTIVVGANEAGKTAVLRALQQVNPPADQRDGLDALRDYPRSRYTELDRGDKEVGDVPVARVTFTLDEDDIAALHDIDANVFAGAKTFVLTRYLDNRRNWDLPGVSRSMQWKDVSKDAARLKIHVKGRGDEGQQLADELDQLLAGVRDTTRLVGATANKLDDWLERALPHIDEENKQADAQFDRLRAAARRSTIFKQAWDALGSRVPVFVYYSQYFTVRPRIHLANLAQRQAAGDLDQEYDFGNLCLLDLLGFTAAELSQMDSQSAPPLPPNRQDQNAMAAYQEAEKAWQAQHDARQYKLNAASVLITRLISNVWGDDNLQLRLVVDGQYLKVVVVDDLGVEVELDQRSEGFRWLVSFFVVFRAQAKDQLNNAILLLDEPGLHLHALKQREFRKTVEMLAEDNQILYTTHSPFMVGPEELHRVRLVEMVDRTKGTKIHTQLVSDDPRSVFPLQAALGYDLAQSMFSQRRNLVTEGLTDMWFLEGLAEAMREAGLPTMRDNIAIVPAGSSSKVIYYCTLLHSQKLKVSALLDSDTAGENAATQDDLVRLLKNNQILRAKDYYTGSVPGPEIEDLLRATLVKVALDELGWDVRAMEAAQQKRHIADIFKAEISGFSKWKLAKAFLQWLTDHGWDDLTADEQTAWQKLFAAVNRGLA</sequence>
<keyword evidence="4" id="KW-1185">Reference proteome</keyword>
<dbReference type="InterPro" id="IPR051396">
    <property type="entry name" value="Bact_Antivir_Def_Nuclease"/>
</dbReference>
<name>A0ABV1TWK3_9ACTN</name>
<dbReference type="Gene3D" id="3.40.50.300">
    <property type="entry name" value="P-loop containing nucleotide triphosphate hydrolases"/>
    <property type="match status" value="2"/>
</dbReference>
<proteinExistence type="predicted"/>
<feature type="domain" description="OLD protein-like TOPRIM" evidence="2">
    <location>
        <begin position="493"/>
        <end position="557"/>
    </location>
</feature>